<evidence type="ECO:0000313" key="2">
    <source>
        <dbReference type="Proteomes" id="UP000239757"/>
    </source>
</evidence>
<dbReference type="Proteomes" id="UP000239757">
    <property type="component" value="Unassembled WGS sequence"/>
</dbReference>
<proteinExistence type="predicted"/>
<evidence type="ECO:0000313" key="1">
    <source>
        <dbReference type="EMBL" id="PPS08642.1"/>
    </source>
</evidence>
<dbReference type="EMBL" id="KZ663973">
    <property type="protein sequence ID" value="PPS08642.1"/>
    <property type="molecule type" value="Genomic_DNA"/>
</dbReference>
<reference evidence="1 2" key="1">
    <citation type="submission" date="2015-01" db="EMBL/GenBank/DDBJ databases">
        <title>Genome of allotetraploid Gossypium barbadense reveals genomic plasticity and fiber elongation in cotton evolution.</title>
        <authorList>
            <person name="Chen X."/>
            <person name="Liu X."/>
            <person name="Zhao B."/>
            <person name="Zheng H."/>
            <person name="Hu Y."/>
            <person name="Lu G."/>
            <person name="Yang C."/>
            <person name="Chen J."/>
            <person name="Shan C."/>
            <person name="Zhang L."/>
            <person name="Zhou Y."/>
            <person name="Wang L."/>
            <person name="Guo W."/>
            <person name="Bai Y."/>
            <person name="Ruan J."/>
            <person name="Shangguan X."/>
            <person name="Mao Y."/>
            <person name="Jiang J."/>
            <person name="Zhu Y."/>
            <person name="Lei J."/>
            <person name="Kang H."/>
            <person name="Chen S."/>
            <person name="He X."/>
            <person name="Wang R."/>
            <person name="Wang Y."/>
            <person name="Chen J."/>
            <person name="Wang L."/>
            <person name="Yu S."/>
            <person name="Wang B."/>
            <person name="Wei J."/>
            <person name="Song S."/>
            <person name="Lu X."/>
            <person name="Gao Z."/>
            <person name="Gu W."/>
            <person name="Deng X."/>
            <person name="Ma D."/>
            <person name="Wang S."/>
            <person name="Liang W."/>
            <person name="Fang L."/>
            <person name="Cai C."/>
            <person name="Zhu X."/>
            <person name="Zhou B."/>
            <person name="Zhang Y."/>
            <person name="Chen Z."/>
            <person name="Xu S."/>
            <person name="Zhu R."/>
            <person name="Wang S."/>
            <person name="Zhang T."/>
            <person name="Zhao G."/>
        </authorList>
    </citation>
    <scope>NUCLEOTIDE SEQUENCE [LARGE SCALE GENOMIC DNA]</scope>
    <source>
        <strain evidence="2">cv. Xinhai21</strain>
        <tissue evidence="1">Leaf</tissue>
    </source>
</reference>
<protein>
    <submittedName>
        <fullName evidence="1">Uncharacterized protein</fullName>
    </submittedName>
</protein>
<gene>
    <name evidence="1" type="ORF">GOBAR_AA11995</name>
</gene>
<name>A0A2P5XZ78_GOSBA</name>
<dbReference type="AlphaFoldDB" id="A0A2P5XZ78"/>
<dbReference type="PANTHER" id="PTHR35307">
    <property type="entry name" value="PROTEIN, PUTATIVE-RELATED"/>
    <property type="match status" value="1"/>
</dbReference>
<dbReference type="PANTHER" id="PTHR35307:SF3">
    <property type="entry name" value="DUF4220 DOMAIN-CONTAINING PROTEIN"/>
    <property type="match status" value="1"/>
</dbReference>
<accession>A0A2P5XZ78</accession>
<organism evidence="1 2">
    <name type="scientific">Gossypium barbadense</name>
    <name type="common">Sea Island cotton</name>
    <name type="synonym">Hibiscus barbadensis</name>
    <dbReference type="NCBI Taxonomy" id="3634"/>
    <lineage>
        <taxon>Eukaryota</taxon>
        <taxon>Viridiplantae</taxon>
        <taxon>Streptophyta</taxon>
        <taxon>Embryophyta</taxon>
        <taxon>Tracheophyta</taxon>
        <taxon>Spermatophyta</taxon>
        <taxon>Magnoliopsida</taxon>
        <taxon>eudicotyledons</taxon>
        <taxon>Gunneridae</taxon>
        <taxon>Pentapetalae</taxon>
        <taxon>rosids</taxon>
        <taxon>malvids</taxon>
        <taxon>Malvales</taxon>
        <taxon>Malvaceae</taxon>
        <taxon>Malvoideae</taxon>
        <taxon>Gossypium</taxon>
    </lineage>
</organism>
<dbReference type="OrthoDB" id="1915303at2759"/>
<sequence>MVVNNGKDVDIVWLFVKLYHRWLNVDLLKLSLQGKSTKEILEVLSDSATNIFMEFKKNNVNLCLMDNPSKISQSLLLDYKDKNYETSERLFEAIRIMVSDILVACLTNLQCFISIKCSNSAIEERE</sequence>